<evidence type="ECO:0000313" key="1">
    <source>
        <dbReference type="EMBL" id="AVP87740.1"/>
    </source>
</evidence>
<organism evidence="1 2">
    <name type="scientific">Candidatus Phycorickettsia trachydisci</name>
    <dbReference type="NCBI Taxonomy" id="2115978"/>
    <lineage>
        <taxon>Bacteria</taxon>
        <taxon>Pseudomonadati</taxon>
        <taxon>Pseudomonadota</taxon>
        <taxon>Alphaproteobacteria</taxon>
        <taxon>Rickettsiales</taxon>
        <taxon>Rickettsiaceae</taxon>
        <taxon>Candidatus Phycorickettsia</taxon>
    </lineage>
</organism>
<protein>
    <submittedName>
        <fullName evidence="1">Uncharacterized protein</fullName>
    </submittedName>
</protein>
<evidence type="ECO:0000313" key="2">
    <source>
        <dbReference type="Proteomes" id="UP000241762"/>
    </source>
</evidence>
<keyword evidence="2" id="KW-1185">Reference proteome</keyword>
<dbReference type="Proteomes" id="UP000241762">
    <property type="component" value="Chromosome"/>
</dbReference>
<accession>A0A2P1P8Z1</accession>
<dbReference type="AlphaFoldDB" id="A0A2P1P8Z1"/>
<proteinExistence type="predicted"/>
<dbReference type="KEGG" id="ptc:phytr_8070"/>
<sequence>MLKALDDNKSPSPIALYLDRFPRPDISYEDMLDSRGSKIVYIDTDRFTAKSLYSPKKTYDEYSETIQQLYEVTFADPKVMEKFAQGTTRTQE</sequence>
<dbReference type="EMBL" id="CP027845">
    <property type="protein sequence ID" value="AVP87740.1"/>
    <property type="molecule type" value="Genomic_DNA"/>
</dbReference>
<name>A0A2P1P8Z1_9RICK</name>
<gene>
    <name evidence="1" type="ORF">phytr_8070</name>
</gene>
<dbReference type="RefSeq" id="WP_106874587.1">
    <property type="nucleotide sequence ID" value="NZ_CP027845.1"/>
</dbReference>
<reference evidence="1 2" key="1">
    <citation type="submission" date="2018-03" db="EMBL/GenBank/DDBJ databases">
        <title>A gene transfer event suggests a long-term partnership between eustigmatophyte algae and a novel lineage of endosymbiotic bacteria.</title>
        <authorList>
            <person name="Yurchenko T."/>
            <person name="Sevcikova T."/>
            <person name="Pribyl P."/>
            <person name="El Karkouri K."/>
            <person name="Klimes V."/>
            <person name="Amaral R."/>
            <person name="Zbrankova V."/>
            <person name="Kim E."/>
            <person name="Raoult D."/>
            <person name="Santos L.M.A."/>
            <person name="Elias M."/>
        </authorList>
    </citation>
    <scope>NUCLEOTIDE SEQUENCE [LARGE SCALE GENOMIC DNA]</scope>
    <source>
        <strain evidence="1">CCALA 838</strain>
    </source>
</reference>